<comment type="cofactor">
    <cofactor evidence="1">
        <name>Cu(2+)</name>
        <dbReference type="ChEBI" id="CHEBI:29036"/>
    </cofactor>
</comment>
<comment type="subcellular location">
    <subcellularLocation>
        <location evidence="2 5">Secreted</location>
    </subcellularLocation>
</comment>
<feature type="chain" id="PRO_5040438246" description="AA9 family lytic polysaccharide monooxygenase" evidence="7">
    <location>
        <begin position="18"/>
        <end position="290"/>
    </location>
</feature>
<reference evidence="9" key="1">
    <citation type="submission" date="2019-04" db="EMBL/GenBank/DDBJ databases">
        <title>Sequencing of skin fungus with MAO and IRED activity.</title>
        <authorList>
            <person name="Marsaioli A.J."/>
            <person name="Bonatto J.M.C."/>
            <person name="Reis Junior O."/>
        </authorList>
    </citation>
    <scope>NUCLEOTIDE SEQUENCE</scope>
    <source>
        <strain evidence="9">28M1</strain>
    </source>
</reference>
<sequence>MKLTALVAACIIQYASAHYFFDTLIIDGTETKPLQYVRENTRQAKYNPTKWKNIRDDMTPDMDDFRCNKGAFESASRTSTAEVKAGAKLGMKLAVGATMQHPGPALVYMSKAPTTAQTYEGDGDWFKIFEESTCNPSADFGKDAWCTWDKDNVSFTIPAGTPDGEYLIRAEHIGVHGAHDGQAEFYYSCAQVKVTGGTGTTLPTDTIKFPGGYKKDDPSFNFSIYGGFKEYPMPGPAVWDGTSTGGSAPTNSTSGSNVPSTENKSTVVAHDDSNCESKKVARRHARAFRQ</sequence>
<feature type="compositionally biased region" description="Basic and acidic residues" evidence="6">
    <location>
        <begin position="269"/>
        <end position="279"/>
    </location>
</feature>
<evidence type="ECO:0000256" key="7">
    <source>
        <dbReference type="SAM" id="SignalP"/>
    </source>
</evidence>
<organism evidence="9 10">
    <name type="scientific">Didymella heteroderae</name>
    <dbReference type="NCBI Taxonomy" id="1769908"/>
    <lineage>
        <taxon>Eukaryota</taxon>
        <taxon>Fungi</taxon>
        <taxon>Dikarya</taxon>
        <taxon>Ascomycota</taxon>
        <taxon>Pezizomycotina</taxon>
        <taxon>Dothideomycetes</taxon>
        <taxon>Pleosporomycetidae</taxon>
        <taxon>Pleosporales</taxon>
        <taxon>Pleosporineae</taxon>
        <taxon>Didymellaceae</taxon>
        <taxon>Didymella</taxon>
    </lineage>
</organism>
<feature type="region of interest" description="Disordered" evidence="6">
    <location>
        <begin position="239"/>
        <end position="290"/>
    </location>
</feature>
<evidence type="ECO:0000313" key="10">
    <source>
        <dbReference type="Proteomes" id="UP000758155"/>
    </source>
</evidence>
<dbReference type="AlphaFoldDB" id="A0A9P4WTS9"/>
<name>A0A9P4WTS9_9PLEO</name>
<comment type="caution">
    <text evidence="9">The sequence shown here is derived from an EMBL/GenBank/DDBJ whole genome shotgun (WGS) entry which is preliminary data.</text>
</comment>
<dbReference type="OrthoDB" id="3496539at2759"/>
<protein>
    <recommendedName>
        <fullName evidence="5">AA9 family lytic polysaccharide monooxygenase</fullName>
        <ecNumber evidence="5">1.14.99.56</ecNumber>
    </recommendedName>
    <alternativeName>
        <fullName evidence="5">Endo-beta-1,4-glucanase</fullName>
    </alternativeName>
    <alternativeName>
        <fullName evidence="5">Glycosyl hydrolase 61 family protein</fullName>
    </alternativeName>
</protein>
<keyword evidence="4 5" id="KW-1015">Disulfide bond</keyword>
<dbReference type="GO" id="GO:0005576">
    <property type="term" value="C:extracellular region"/>
    <property type="evidence" value="ECO:0007669"/>
    <property type="project" value="UniProtKB-SubCell"/>
</dbReference>
<dbReference type="EC" id="1.14.99.56" evidence="5"/>
<dbReference type="Gene3D" id="2.70.50.70">
    <property type="match status" value="1"/>
</dbReference>
<keyword evidence="5" id="KW-0624">Polysaccharide degradation</keyword>
<keyword evidence="5" id="KW-0119">Carbohydrate metabolism</keyword>
<keyword evidence="5" id="KW-0136">Cellulose degradation</keyword>
<accession>A0A9P4WTS9</accession>
<feature type="domain" description="Auxiliary Activity family 9 catalytic" evidence="8">
    <location>
        <begin position="18"/>
        <end position="226"/>
    </location>
</feature>
<dbReference type="GO" id="GO:0030248">
    <property type="term" value="F:cellulose binding"/>
    <property type="evidence" value="ECO:0007669"/>
    <property type="project" value="UniProtKB-UniRule"/>
</dbReference>
<evidence type="ECO:0000256" key="2">
    <source>
        <dbReference type="ARBA" id="ARBA00004613"/>
    </source>
</evidence>
<feature type="compositionally biased region" description="Basic residues" evidence="6">
    <location>
        <begin position="280"/>
        <end position="290"/>
    </location>
</feature>
<dbReference type="InterPro" id="IPR005103">
    <property type="entry name" value="AA9_LPMO"/>
</dbReference>
<feature type="compositionally biased region" description="Polar residues" evidence="6">
    <location>
        <begin position="241"/>
        <end position="266"/>
    </location>
</feature>
<proteinExistence type="predicted"/>
<evidence type="ECO:0000256" key="1">
    <source>
        <dbReference type="ARBA" id="ARBA00001973"/>
    </source>
</evidence>
<evidence type="ECO:0000313" key="9">
    <source>
        <dbReference type="EMBL" id="KAF3042450.1"/>
    </source>
</evidence>
<dbReference type="Proteomes" id="UP000758155">
    <property type="component" value="Unassembled WGS sequence"/>
</dbReference>
<dbReference type="GO" id="GO:0030245">
    <property type="term" value="P:cellulose catabolic process"/>
    <property type="evidence" value="ECO:0007669"/>
    <property type="project" value="UniProtKB-UniRule"/>
</dbReference>
<evidence type="ECO:0000256" key="4">
    <source>
        <dbReference type="ARBA" id="ARBA00023157"/>
    </source>
</evidence>
<gene>
    <name evidence="9" type="ORF">E8E12_009601</name>
</gene>
<evidence type="ECO:0000256" key="3">
    <source>
        <dbReference type="ARBA" id="ARBA00022525"/>
    </source>
</evidence>
<dbReference type="EMBL" id="SWKV01000016">
    <property type="protein sequence ID" value="KAF3042450.1"/>
    <property type="molecule type" value="Genomic_DNA"/>
</dbReference>
<dbReference type="CDD" id="cd21175">
    <property type="entry name" value="LPMO_AA9"/>
    <property type="match status" value="1"/>
</dbReference>
<comment type="function">
    <text evidence="5">Lytic polysaccharide monooxygenase (LMPO) that depolymerizes crystalline and amorphous polysaccharides via the oxidation of scissile alpha- or beta-(1-4)-glycosidic bonds, yielding C1 and/or C4 oxidation products. Catalysis by LPMOs requires the reduction of the active-site copper from Cu(II) to Cu(I) by a reducing agent and H(2)O(2) or O(2) as a cosubstrate.</text>
</comment>
<comment type="domain">
    <text evidence="5">Has a modular structure: an endo-beta-1,4-glucanase catalytic module at the N-terminus, a linker rich in serines and threonines, and a C-terminal carbohydrate-binding module (CBM).</text>
</comment>
<evidence type="ECO:0000256" key="5">
    <source>
        <dbReference type="RuleBase" id="RU368122"/>
    </source>
</evidence>
<keyword evidence="7" id="KW-0732">Signal</keyword>
<evidence type="ECO:0000259" key="8">
    <source>
        <dbReference type="Pfam" id="PF03443"/>
    </source>
</evidence>
<dbReference type="PANTHER" id="PTHR33353">
    <property type="entry name" value="PUTATIVE (AFU_ORTHOLOGUE AFUA_1G12560)-RELATED"/>
    <property type="match status" value="1"/>
</dbReference>
<keyword evidence="10" id="KW-1185">Reference proteome</keyword>
<dbReference type="GO" id="GO:0008810">
    <property type="term" value="F:cellulase activity"/>
    <property type="evidence" value="ECO:0007669"/>
    <property type="project" value="UniProtKB-UniRule"/>
</dbReference>
<dbReference type="PANTHER" id="PTHR33353:SF2">
    <property type="entry name" value="ENDO-BETA-1,4-GLUCANASE D"/>
    <property type="match status" value="1"/>
</dbReference>
<comment type="catalytic activity">
    <reaction evidence="5">
        <text>[(1-&gt;4)-beta-D-glucosyl]n+m + reduced acceptor + O2 = 4-dehydro-beta-D-glucosyl-[(1-&gt;4)-beta-D-glucosyl]n-1 + [(1-&gt;4)-beta-D-glucosyl]m + acceptor + H2O.</text>
        <dbReference type="EC" id="1.14.99.56"/>
    </reaction>
</comment>
<keyword evidence="3 5" id="KW-0964">Secreted</keyword>
<dbReference type="InterPro" id="IPR049892">
    <property type="entry name" value="AA9"/>
</dbReference>
<feature type="signal peptide" evidence="7">
    <location>
        <begin position="1"/>
        <end position="17"/>
    </location>
</feature>
<evidence type="ECO:0000256" key="6">
    <source>
        <dbReference type="SAM" id="MobiDB-lite"/>
    </source>
</evidence>
<dbReference type="Pfam" id="PF03443">
    <property type="entry name" value="AA9"/>
    <property type="match status" value="1"/>
</dbReference>